<reference evidence="1 2" key="1">
    <citation type="submission" date="2014-07" db="EMBL/GenBank/DDBJ databases">
        <title>Methanogenic archaea and the global carbon cycle.</title>
        <authorList>
            <person name="Henriksen J.R."/>
            <person name="Luke J."/>
            <person name="Reinhart S."/>
            <person name="Benedict M.N."/>
            <person name="Youngblut N.D."/>
            <person name="Metcalf M.E."/>
            <person name="Whitaker R.J."/>
            <person name="Metcalf W.W."/>
        </authorList>
    </citation>
    <scope>NUCLEOTIDE SEQUENCE [LARGE SCALE GENOMIC DNA]</scope>
    <source>
        <strain evidence="1 2">C2J</strain>
    </source>
</reference>
<dbReference type="AlphaFoldDB" id="A0A0E3PJM1"/>
<dbReference type="Proteomes" id="UP000033123">
    <property type="component" value="Chromosome"/>
</dbReference>
<name>A0A0E3PJM1_9EURY</name>
<organism evidence="1 2">
    <name type="scientific">Methanosarcina siciliae C2J</name>
    <dbReference type="NCBI Taxonomy" id="1434118"/>
    <lineage>
        <taxon>Archaea</taxon>
        <taxon>Methanobacteriati</taxon>
        <taxon>Methanobacteriota</taxon>
        <taxon>Stenosarchaea group</taxon>
        <taxon>Methanomicrobia</taxon>
        <taxon>Methanosarcinales</taxon>
        <taxon>Methanosarcinaceae</taxon>
        <taxon>Methanosarcina</taxon>
    </lineage>
</organism>
<dbReference type="EMBL" id="CP009508">
    <property type="protein sequence ID" value="AKB34867.1"/>
    <property type="molecule type" value="Genomic_DNA"/>
</dbReference>
<gene>
    <name evidence="1" type="ORF">MSSAC_0277</name>
</gene>
<proteinExistence type="predicted"/>
<protein>
    <submittedName>
        <fullName evidence="1">Uncharacterized protein</fullName>
    </submittedName>
</protein>
<evidence type="ECO:0000313" key="2">
    <source>
        <dbReference type="Proteomes" id="UP000033123"/>
    </source>
</evidence>
<accession>A0A0E3PJM1</accession>
<sequence>MKTTSRARSINILFVLIFTEEFSLGLEAISFQPQQFSSLILLMESPPIWRETCRIYNRSAFILCSLFLINKADNLTEEKHKIAQI</sequence>
<dbReference type="KEGG" id="msj:MSSAC_0277"/>
<evidence type="ECO:0000313" key="1">
    <source>
        <dbReference type="EMBL" id="AKB34867.1"/>
    </source>
</evidence>
<dbReference type="HOGENOM" id="CLU_2505002_0_0_2"/>